<dbReference type="InterPro" id="IPR013325">
    <property type="entry name" value="RNA_pol_sigma_r2"/>
</dbReference>
<dbReference type="Proteomes" id="UP000218054">
    <property type="component" value="Unassembled WGS sequence"/>
</dbReference>
<dbReference type="GO" id="GO:0016987">
    <property type="term" value="F:sigma factor activity"/>
    <property type="evidence" value="ECO:0007669"/>
    <property type="project" value="UniProtKB-KW"/>
</dbReference>
<dbReference type="Gene3D" id="1.10.1740.10">
    <property type="match status" value="1"/>
</dbReference>
<dbReference type="InterPro" id="IPR013324">
    <property type="entry name" value="RNA_pol_sigma_r3/r4-like"/>
</dbReference>
<dbReference type="Gene3D" id="1.10.10.10">
    <property type="entry name" value="Winged helix-like DNA-binding domain superfamily/Winged helix DNA-binding domain"/>
    <property type="match status" value="1"/>
</dbReference>
<evidence type="ECO:0000256" key="2">
    <source>
        <dbReference type="ARBA" id="ARBA00023015"/>
    </source>
</evidence>
<dbReference type="Proteomes" id="UP000218644">
    <property type="component" value="Unassembled WGS sequence"/>
</dbReference>
<sequence length="172" mass="19297">MPMSLAPAYQQQVQALYLRHHGWLHGWLRRRLGDGDAAADLAHDTFVRLLGRPHALHALREPRAYLGAIAHGLAASHLRRRALEAAWLQTLAALPEAHAPSPERRAITLQTLHQLDEALHTLPARVRQAFLMAQFDGMKQRDIAAALGLSVPTVKKYMQRAWLACLHLMPED</sequence>
<keyword evidence="3" id="KW-0731">Sigma factor</keyword>
<dbReference type="InterPro" id="IPR036388">
    <property type="entry name" value="WH-like_DNA-bd_sf"/>
</dbReference>
<protein>
    <submittedName>
        <fullName evidence="7">RNA polymerase subunit sigma</fullName>
    </submittedName>
</protein>
<evidence type="ECO:0000256" key="3">
    <source>
        <dbReference type="ARBA" id="ARBA00023082"/>
    </source>
</evidence>
<evidence type="ECO:0000313" key="10">
    <source>
        <dbReference type="Proteomes" id="UP000218644"/>
    </source>
</evidence>
<comment type="similarity">
    <text evidence="1">Belongs to the sigma-70 factor family. ECF subfamily.</text>
</comment>
<comment type="caution">
    <text evidence="7">The sequence shown here is derived from an EMBL/GenBank/DDBJ whole genome shotgun (WGS) entry which is preliminary data.</text>
</comment>
<dbReference type="InterPro" id="IPR014284">
    <property type="entry name" value="RNA_pol_sigma-70_dom"/>
</dbReference>
<feature type="domain" description="RNA polymerase sigma factor 70 region 4 type 2" evidence="6">
    <location>
        <begin position="113"/>
        <end position="161"/>
    </location>
</feature>
<evidence type="ECO:0000313" key="7">
    <source>
        <dbReference type="EMBL" id="PAT35666.1"/>
    </source>
</evidence>
<dbReference type="EMBL" id="NSJB01000012">
    <property type="protein sequence ID" value="PAT35666.1"/>
    <property type="molecule type" value="Genomic_DNA"/>
</dbReference>
<keyword evidence="2" id="KW-0805">Transcription regulation</keyword>
<dbReference type="PANTHER" id="PTHR43133">
    <property type="entry name" value="RNA POLYMERASE ECF-TYPE SIGMA FACTO"/>
    <property type="match status" value="1"/>
</dbReference>
<dbReference type="Pfam" id="PF04542">
    <property type="entry name" value="Sigma70_r2"/>
    <property type="match status" value="1"/>
</dbReference>
<evidence type="ECO:0000259" key="5">
    <source>
        <dbReference type="Pfam" id="PF04542"/>
    </source>
</evidence>
<evidence type="ECO:0000259" key="6">
    <source>
        <dbReference type="Pfam" id="PF08281"/>
    </source>
</evidence>
<proteinExistence type="inferred from homology"/>
<dbReference type="GO" id="GO:0003677">
    <property type="term" value="F:DNA binding"/>
    <property type="evidence" value="ECO:0007669"/>
    <property type="project" value="InterPro"/>
</dbReference>
<accession>A0A2A2ASQ3</accession>
<dbReference type="Pfam" id="PF08281">
    <property type="entry name" value="Sigma70_r4_2"/>
    <property type="match status" value="1"/>
</dbReference>
<dbReference type="AlphaFoldDB" id="A0A2A2ACX2"/>
<evidence type="ECO:0000313" key="9">
    <source>
        <dbReference type="Proteomes" id="UP000218054"/>
    </source>
</evidence>
<dbReference type="GO" id="GO:0006352">
    <property type="term" value="P:DNA-templated transcription initiation"/>
    <property type="evidence" value="ECO:0007669"/>
    <property type="project" value="InterPro"/>
</dbReference>
<evidence type="ECO:0000313" key="8">
    <source>
        <dbReference type="EMBL" id="PAT40724.1"/>
    </source>
</evidence>
<dbReference type="InterPro" id="IPR013249">
    <property type="entry name" value="RNA_pol_sigma70_r4_t2"/>
</dbReference>
<dbReference type="InterPro" id="IPR007627">
    <property type="entry name" value="RNA_pol_sigma70_r2"/>
</dbReference>
<accession>A0A2A2ACX2</accession>
<name>A0A2A2ACX2_9BURK</name>
<evidence type="ECO:0000256" key="1">
    <source>
        <dbReference type="ARBA" id="ARBA00010641"/>
    </source>
</evidence>
<gene>
    <name evidence="8" type="ORF">CK623_05040</name>
    <name evidence="7" type="ORF">CK625_11790</name>
</gene>
<reference evidence="9 10" key="1">
    <citation type="submission" date="2017-08" db="EMBL/GenBank/DDBJ databases">
        <title>WGS of Clinical strains of the CDC Group NO-1 linked to zoonotic infections in humans.</title>
        <authorList>
            <person name="Bernier A.-M."/>
            <person name="Bernard K."/>
        </authorList>
    </citation>
    <scope>NUCLEOTIDE SEQUENCE [LARGE SCALE GENOMIC DNA]</scope>
    <source>
        <strain evidence="7 9">NML00-0135</strain>
        <strain evidence="8 10">NML79-0751</strain>
    </source>
</reference>
<feature type="domain" description="RNA polymerase sigma-70 region 2" evidence="5">
    <location>
        <begin position="16"/>
        <end position="82"/>
    </location>
</feature>
<dbReference type="InterPro" id="IPR039425">
    <property type="entry name" value="RNA_pol_sigma-70-like"/>
</dbReference>
<dbReference type="SUPFAM" id="SSF88946">
    <property type="entry name" value="Sigma2 domain of RNA polymerase sigma factors"/>
    <property type="match status" value="1"/>
</dbReference>
<dbReference type="CDD" id="cd06171">
    <property type="entry name" value="Sigma70_r4"/>
    <property type="match status" value="1"/>
</dbReference>
<dbReference type="SUPFAM" id="SSF88659">
    <property type="entry name" value="Sigma3 and sigma4 domains of RNA polymerase sigma factors"/>
    <property type="match status" value="1"/>
</dbReference>
<evidence type="ECO:0000256" key="4">
    <source>
        <dbReference type="ARBA" id="ARBA00023163"/>
    </source>
</evidence>
<dbReference type="PANTHER" id="PTHR43133:SF63">
    <property type="entry name" value="RNA POLYMERASE SIGMA FACTOR FECI-RELATED"/>
    <property type="match status" value="1"/>
</dbReference>
<keyword evidence="9" id="KW-1185">Reference proteome</keyword>
<keyword evidence="4" id="KW-0804">Transcription</keyword>
<dbReference type="EMBL" id="NSJD01000004">
    <property type="protein sequence ID" value="PAT40724.1"/>
    <property type="molecule type" value="Genomic_DNA"/>
</dbReference>
<dbReference type="NCBIfam" id="TIGR02937">
    <property type="entry name" value="sigma70-ECF"/>
    <property type="match status" value="1"/>
</dbReference>
<organism evidence="7 9">
    <name type="scientific">Vandammella animalimorsus</name>
    <dbReference type="NCBI Taxonomy" id="2029117"/>
    <lineage>
        <taxon>Bacteria</taxon>
        <taxon>Pseudomonadati</taxon>
        <taxon>Pseudomonadota</taxon>
        <taxon>Betaproteobacteria</taxon>
        <taxon>Burkholderiales</taxon>
        <taxon>Comamonadaceae</taxon>
        <taxon>Vandammella</taxon>
    </lineage>
</organism>